<dbReference type="SUPFAM" id="SSF46689">
    <property type="entry name" value="Homeodomain-like"/>
    <property type="match status" value="2"/>
</dbReference>
<gene>
    <name evidence="5" type="ORF">CLV56_3313</name>
</gene>
<evidence type="ECO:0000313" key="6">
    <source>
        <dbReference type="Proteomes" id="UP000230842"/>
    </source>
</evidence>
<dbReference type="InterPro" id="IPR052158">
    <property type="entry name" value="INH-QAR"/>
</dbReference>
<evidence type="ECO:0000256" key="3">
    <source>
        <dbReference type="SAM" id="MobiDB-lite"/>
    </source>
</evidence>
<dbReference type="CDD" id="cd03137">
    <property type="entry name" value="GATase1_AraC_1"/>
    <property type="match status" value="1"/>
</dbReference>
<accession>A0A2M9B7C8</accession>
<dbReference type="EMBL" id="PGEZ01000002">
    <property type="protein sequence ID" value="PJJ53817.1"/>
    <property type="molecule type" value="Genomic_DNA"/>
</dbReference>
<keyword evidence="1" id="KW-0805">Transcription regulation</keyword>
<dbReference type="GO" id="GO:0003700">
    <property type="term" value="F:DNA-binding transcription factor activity"/>
    <property type="evidence" value="ECO:0007669"/>
    <property type="project" value="InterPro"/>
</dbReference>
<dbReference type="Proteomes" id="UP000230842">
    <property type="component" value="Unassembled WGS sequence"/>
</dbReference>
<dbReference type="Pfam" id="PF12833">
    <property type="entry name" value="HTH_18"/>
    <property type="match status" value="1"/>
</dbReference>
<evidence type="ECO:0000259" key="4">
    <source>
        <dbReference type="PROSITE" id="PS01124"/>
    </source>
</evidence>
<dbReference type="RefSeq" id="WP_100415304.1">
    <property type="nucleotide sequence ID" value="NZ_PGEZ01000002.1"/>
</dbReference>
<evidence type="ECO:0000256" key="1">
    <source>
        <dbReference type="ARBA" id="ARBA00023015"/>
    </source>
</evidence>
<dbReference type="PANTHER" id="PTHR43130:SF3">
    <property type="entry name" value="HTH-TYPE TRANSCRIPTIONAL REGULATOR RV1931C"/>
    <property type="match status" value="1"/>
</dbReference>
<dbReference type="Pfam" id="PF01965">
    <property type="entry name" value="DJ-1_PfpI"/>
    <property type="match status" value="1"/>
</dbReference>
<dbReference type="InterPro" id="IPR002818">
    <property type="entry name" value="DJ-1/PfpI"/>
</dbReference>
<keyword evidence="2" id="KW-0804">Transcription</keyword>
<dbReference type="Gene3D" id="3.40.50.880">
    <property type="match status" value="1"/>
</dbReference>
<feature type="domain" description="HTH araC/xylS-type" evidence="4">
    <location>
        <begin position="217"/>
        <end position="315"/>
    </location>
</feature>
<dbReference type="AlphaFoldDB" id="A0A2M9B7C8"/>
<dbReference type="InterPro" id="IPR029062">
    <property type="entry name" value="Class_I_gatase-like"/>
</dbReference>
<proteinExistence type="predicted"/>
<dbReference type="SUPFAM" id="SSF52317">
    <property type="entry name" value="Class I glutamine amidotransferase-like"/>
    <property type="match status" value="1"/>
</dbReference>
<name>A0A2M9B7C8_9ACTN</name>
<evidence type="ECO:0000256" key="2">
    <source>
        <dbReference type="ARBA" id="ARBA00023163"/>
    </source>
</evidence>
<dbReference type="OrthoDB" id="3992151at2"/>
<dbReference type="PROSITE" id="PS01124">
    <property type="entry name" value="HTH_ARAC_FAMILY_2"/>
    <property type="match status" value="1"/>
</dbReference>
<feature type="region of interest" description="Disordered" evidence="3">
    <location>
        <begin position="321"/>
        <end position="352"/>
    </location>
</feature>
<dbReference type="GO" id="GO:0043565">
    <property type="term" value="F:sequence-specific DNA binding"/>
    <property type="evidence" value="ECO:0007669"/>
    <property type="project" value="InterPro"/>
</dbReference>
<organism evidence="5 6">
    <name type="scientific">Mumia flava</name>
    <dbReference type="NCBI Taxonomy" id="1348852"/>
    <lineage>
        <taxon>Bacteria</taxon>
        <taxon>Bacillati</taxon>
        <taxon>Actinomycetota</taxon>
        <taxon>Actinomycetes</taxon>
        <taxon>Propionibacteriales</taxon>
        <taxon>Nocardioidaceae</taxon>
        <taxon>Mumia</taxon>
    </lineage>
</organism>
<protein>
    <submittedName>
        <fullName evidence="5">AraC family transcriptional activator FtrA</fullName>
    </submittedName>
</protein>
<comment type="caution">
    <text evidence="5">The sequence shown here is derived from an EMBL/GenBank/DDBJ whole genome shotgun (WGS) entry which is preliminary data.</text>
</comment>
<sequence>MTAHRVAVVVPEDITLFELGVAAEVFGLRRPEMGLDWYDVRICTAAPGQVSAMGLLDAVVQHGPEAIDWAQTVVVPQCDTLERPAAPEVLEAIRRAYRRGARLVSYCSGAFVLAAAGVLDGRRATTHWKFTRRLVRDYPRVQVDPDVLYVDDGQVLTSAGTAAGIDLSLHIVRQDYGAKAARHISRTMVVAPHREGGQAQFVMTPVPPSSEEPDGITQTMEYALTHLEEDLDLESMARRAYMSTRHFSRRFREVSGTTPMRWLLHQRLSRARELLEDTNLSIDTIAAQTGFGSTVTLRQRFAKHLYTSPSAYRKAFRARVSPRLRQAAPSGPPAAATPGRGRARASDLRSAG</sequence>
<reference evidence="5 6" key="1">
    <citation type="submission" date="2017-11" db="EMBL/GenBank/DDBJ databases">
        <title>Genomic Encyclopedia of Archaeal and Bacterial Type Strains, Phase II (KMG-II): From Individual Species to Whole Genera.</title>
        <authorList>
            <person name="Goeker M."/>
        </authorList>
    </citation>
    <scope>NUCLEOTIDE SEQUENCE [LARGE SCALE GENOMIC DNA]</scope>
    <source>
        <strain evidence="5 6">DSM 27763</strain>
    </source>
</reference>
<keyword evidence="6" id="KW-1185">Reference proteome</keyword>
<feature type="compositionally biased region" description="Low complexity" evidence="3">
    <location>
        <begin position="327"/>
        <end position="340"/>
    </location>
</feature>
<evidence type="ECO:0000313" key="5">
    <source>
        <dbReference type="EMBL" id="PJJ53817.1"/>
    </source>
</evidence>
<dbReference type="InterPro" id="IPR009057">
    <property type="entry name" value="Homeodomain-like_sf"/>
</dbReference>
<dbReference type="SMART" id="SM00342">
    <property type="entry name" value="HTH_ARAC"/>
    <property type="match status" value="1"/>
</dbReference>
<dbReference type="PANTHER" id="PTHR43130">
    <property type="entry name" value="ARAC-FAMILY TRANSCRIPTIONAL REGULATOR"/>
    <property type="match status" value="1"/>
</dbReference>
<dbReference type="InterPro" id="IPR018060">
    <property type="entry name" value="HTH_AraC"/>
</dbReference>
<dbReference type="Gene3D" id="1.10.10.60">
    <property type="entry name" value="Homeodomain-like"/>
    <property type="match status" value="2"/>
</dbReference>